<dbReference type="CDD" id="cd06261">
    <property type="entry name" value="TM_PBP2"/>
    <property type="match status" value="1"/>
</dbReference>
<reference evidence="11 12" key="1">
    <citation type="journal article" date="2020" name="Front. Microbiol.">
        <title>Design of Bacterial Strain-Specific qPCR Assays Using NGS Data and Publicly Available Resources and Its Application to Track Biocontrol Strains.</title>
        <authorList>
            <person name="Hernandez I."/>
            <person name="Sant C."/>
            <person name="Martinez R."/>
            <person name="Fernandez C."/>
        </authorList>
    </citation>
    <scope>NUCLEOTIDE SEQUENCE [LARGE SCALE GENOMIC DNA]</scope>
    <source>
        <strain evidence="11 12">B24</strain>
    </source>
</reference>
<feature type="transmembrane region" description="Helical" evidence="9">
    <location>
        <begin position="53"/>
        <end position="82"/>
    </location>
</feature>
<dbReference type="Gene3D" id="1.10.3720.10">
    <property type="entry name" value="MetI-like"/>
    <property type="match status" value="1"/>
</dbReference>
<dbReference type="GO" id="GO:0043190">
    <property type="term" value="C:ATP-binding cassette (ABC) transporter complex"/>
    <property type="evidence" value="ECO:0007669"/>
    <property type="project" value="InterPro"/>
</dbReference>
<evidence type="ECO:0000256" key="7">
    <source>
        <dbReference type="ARBA" id="ARBA00022989"/>
    </source>
</evidence>
<comment type="subcellular location">
    <subcellularLocation>
        <location evidence="1 9">Cell membrane</location>
        <topology evidence="1 9">Multi-pass membrane protein</topology>
    </subcellularLocation>
</comment>
<dbReference type="PANTHER" id="PTHR30614">
    <property type="entry name" value="MEMBRANE COMPONENT OF AMINO ACID ABC TRANSPORTER"/>
    <property type="match status" value="1"/>
</dbReference>
<keyword evidence="8 9" id="KW-0472">Membrane</keyword>
<keyword evidence="7 9" id="KW-1133">Transmembrane helix</keyword>
<comment type="similarity">
    <text evidence="2">Belongs to the binding-protein-dependent transport system permease family. HisMQ subfamily.</text>
</comment>
<evidence type="ECO:0000256" key="3">
    <source>
        <dbReference type="ARBA" id="ARBA00022448"/>
    </source>
</evidence>
<dbReference type="InterPro" id="IPR010065">
    <property type="entry name" value="AA_ABC_transptr_permease_3TM"/>
</dbReference>
<evidence type="ECO:0000256" key="9">
    <source>
        <dbReference type="RuleBase" id="RU363032"/>
    </source>
</evidence>
<dbReference type="Pfam" id="PF00528">
    <property type="entry name" value="BPD_transp_1"/>
    <property type="match status" value="1"/>
</dbReference>
<dbReference type="PANTHER" id="PTHR30614:SF20">
    <property type="entry name" value="GLUTAMINE TRANSPORT SYSTEM PERMEASE PROTEIN GLNP"/>
    <property type="match status" value="1"/>
</dbReference>
<gene>
    <name evidence="11" type="ORF">FVO59_08800</name>
</gene>
<dbReference type="AlphaFoldDB" id="A0A7D8AJR7"/>
<feature type="transmembrane region" description="Helical" evidence="9">
    <location>
        <begin position="103"/>
        <end position="122"/>
    </location>
</feature>
<dbReference type="InterPro" id="IPR000515">
    <property type="entry name" value="MetI-like"/>
</dbReference>
<evidence type="ECO:0000256" key="6">
    <source>
        <dbReference type="ARBA" id="ARBA00022970"/>
    </source>
</evidence>
<dbReference type="EMBL" id="CP043732">
    <property type="protein sequence ID" value="QMU97306.1"/>
    <property type="molecule type" value="Genomic_DNA"/>
</dbReference>
<evidence type="ECO:0000313" key="11">
    <source>
        <dbReference type="EMBL" id="QMU97306.1"/>
    </source>
</evidence>
<proteinExistence type="inferred from homology"/>
<feature type="transmembrane region" description="Helical" evidence="9">
    <location>
        <begin position="236"/>
        <end position="257"/>
    </location>
</feature>
<dbReference type="InterPro" id="IPR043429">
    <property type="entry name" value="ArtM/GltK/GlnP/TcyL/YhdX-like"/>
</dbReference>
<dbReference type="Proteomes" id="UP000515708">
    <property type="component" value="Chromosome"/>
</dbReference>
<keyword evidence="5 9" id="KW-0812">Transmembrane</keyword>
<feature type="transmembrane region" description="Helical" evidence="9">
    <location>
        <begin position="12"/>
        <end position="33"/>
    </location>
</feature>
<dbReference type="RefSeq" id="WP_182252300.1">
    <property type="nucleotide sequence ID" value="NZ_CP043732.1"/>
</dbReference>
<evidence type="ECO:0000259" key="10">
    <source>
        <dbReference type="PROSITE" id="PS50928"/>
    </source>
</evidence>
<evidence type="ECO:0000313" key="12">
    <source>
        <dbReference type="Proteomes" id="UP000515708"/>
    </source>
</evidence>
<protein>
    <submittedName>
        <fullName evidence="11">Amino acid ABC transporter permease</fullName>
    </submittedName>
</protein>
<keyword evidence="3 9" id="KW-0813">Transport</keyword>
<evidence type="ECO:0000256" key="1">
    <source>
        <dbReference type="ARBA" id="ARBA00004651"/>
    </source>
</evidence>
<dbReference type="InterPro" id="IPR035906">
    <property type="entry name" value="MetI-like_sf"/>
</dbReference>
<dbReference type="NCBIfam" id="TIGR01726">
    <property type="entry name" value="HEQRo_perm_3TM"/>
    <property type="match status" value="1"/>
</dbReference>
<sequence length="265" mass="29058">MALRRTQKQRLYRYCVYAVLIAIALWVVLTANWGRLVPLFLNPEVAVKMLPSIITVGLVNTLWFTAVAFIAGLVIGVILALMKMSVIGPFRWIATVYVELFRGLPAILTIFAIAFILPIAAGVPGKDLGGPVVLGLIGLILVASAYMAETIRAGLQAVPKGQTEAARSLGMSPMATTFWVVIPQGFRIIIPPLTNEFVLLLKDTSLLFVAGTFIWSKELTTFARDASTQNANGTPLIMAALLYLIVTIPLTRFTAWLERRMARER</sequence>
<accession>A0A7D8AJR7</accession>
<organism evidence="11 12">
    <name type="scientific">Microbacterium esteraromaticum</name>
    <dbReference type="NCBI Taxonomy" id="57043"/>
    <lineage>
        <taxon>Bacteria</taxon>
        <taxon>Bacillati</taxon>
        <taxon>Actinomycetota</taxon>
        <taxon>Actinomycetes</taxon>
        <taxon>Micrococcales</taxon>
        <taxon>Microbacteriaceae</taxon>
        <taxon>Microbacterium</taxon>
    </lineage>
</organism>
<dbReference type="SUPFAM" id="SSF161098">
    <property type="entry name" value="MetI-like"/>
    <property type="match status" value="1"/>
</dbReference>
<evidence type="ECO:0000256" key="5">
    <source>
        <dbReference type="ARBA" id="ARBA00022692"/>
    </source>
</evidence>
<feature type="transmembrane region" description="Helical" evidence="9">
    <location>
        <begin position="128"/>
        <end position="148"/>
    </location>
</feature>
<dbReference type="GO" id="GO:0022857">
    <property type="term" value="F:transmembrane transporter activity"/>
    <property type="evidence" value="ECO:0007669"/>
    <property type="project" value="InterPro"/>
</dbReference>
<keyword evidence="4" id="KW-1003">Cell membrane</keyword>
<dbReference type="PROSITE" id="PS50928">
    <property type="entry name" value="ABC_TM1"/>
    <property type="match status" value="1"/>
</dbReference>
<evidence type="ECO:0000256" key="2">
    <source>
        <dbReference type="ARBA" id="ARBA00010072"/>
    </source>
</evidence>
<evidence type="ECO:0000256" key="8">
    <source>
        <dbReference type="ARBA" id="ARBA00023136"/>
    </source>
</evidence>
<keyword evidence="6" id="KW-0029">Amino-acid transport</keyword>
<name>A0A7D8AJR7_9MICO</name>
<evidence type="ECO:0000256" key="4">
    <source>
        <dbReference type="ARBA" id="ARBA00022475"/>
    </source>
</evidence>
<dbReference type="GO" id="GO:0006865">
    <property type="term" value="P:amino acid transport"/>
    <property type="evidence" value="ECO:0007669"/>
    <property type="project" value="UniProtKB-KW"/>
</dbReference>
<feature type="domain" description="ABC transmembrane type-1" evidence="10">
    <location>
        <begin position="58"/>
        <end position="254"/>
    </location>
</feature>